<dbReference type="InterPro" id="IPR004104">
    <property type="entry name" value="Gfo/Idh/MocA-like_OxRdtase_C"/>
</dbReference>
<evidence type="ECO:0000313" key="4">
    <source>
        <dbReference type="Proteomes" id="UP000541810"/>
    </source>
</evidence>
<evidence type="ECO:0000313" key="3">
    <source>
        <dbReference type="EMBL" id="MBB6430564.1"/>
    </source>
</evidence>
<dbReference type="Pfam" id="PF02894">
    <property type="entry name" value="GFO_IDH_MocA_C"/>
    <property type="match status" value="1"/>
</dbReference>
<dbReference type="SUPFAM" id="SSF55347">
    <property type="entry name" value="Glyceraldehyde-3-phosphate dehydrogenase-like, C-terminal domain"/>
    <property type="match status" value="1"/>
</dbReference>
<gene>
    <name evidence="3" type="ORF">HNQ40_002370</name>
</gene>
<dbReference type="Gene3D" id="3.30.360.10">
    <property type="entry name" value="Dihydrodipicolinate Reductase, domain 2"/>
    <property type="match status" value="1"/>
</dbReference>
<dbReference type="InterPro" id="IPR052515">
    <property type="entry name" value="Gfo/Idh/MocA_Oxidoreductase"/>
</dbReference>
<feature type="domain" description="Gfo/Idh/MocA-like oxidoreductase N-terminal" evidence="1">
    <location>
        <begin position="11"/>
        <end position="132"/>
    </location>
</feature>
<name>A0A7X0H7B2_9BACT</name>
<dbReference type="PANTHER" id="PTHR43249:SF1">
    <property type="entry name" value="D-GLUCOSIDE 3-DEHYDROGENASE"/>
    <property type="match status" value="1"/>
</dbReference>
<dbReference type="InterPro" id="IPR000683">
    <property type="entry name" value="Gfo/Idh/MocA-like_OxRdtase_N"/>
</dbReference>
<dbReference type="AlphaFoldDB" id="A0A7X0H7B2"/>
<dbReference type="Gene3D" id="3.40.50.720">
    <property type="entry name" value="NAD(P)-binding Rossmann-like Domain"/>
    <property type="match status" value="1"/>
</dbReference>
<proteinExistence type="predicted"/>
<organism evidence="3 4">
    <name type="scientific">Algisphaera agarilytica</name>
    <dbReference type="NCBI Taxonomy" id="1385975"/>
    <lineage>
        <taxon>Bacteria</taxon>
        <taxon>Pseudomonadati</taxon>
        <taxon>Planctomycetota</taxon>
        <taxon>Phycisphaerae</taxon>
        <taxon>Phycisphaerales</taxon>
        <taxon>Phycisphaeraceae</taxon>
        <taxon>Algisphaera</taxon>
    </lineage>
</organism>
<dbReference type="InterPro" id="IPR036291">
    <property type="entry name" value="NAD(P)-bd_dom_sf"/>
</dbReference>
<dbReference type="GO" id="GO:0000166">
    <property type="term" value="F:nucleotide binding"/>
    <property type="evidence" value="ECO:0007669"/>
    <property type="project" value="InterPro"/>
</dbReference>
<dbReference type="RefSeq" id="WP_184678071.1">
    <property type="nucleotide sequence ID" value="NZ_JACHGY010000001.1"/>
</dbReference>
<protein>
    <submittedName>
        <fullName evidence="3">Putative dehydrogenase</fullName>
    </submittedName>
</protein>
<dbReference type="Pfam" id="PF01408">
    <property type="entry name" value="GFO_IDH_MocA"/>
    <property type="match status" value="1"/>
</dbReference>
<feature type="domain" description="Gfo/Idh/MocA-like oxidoreductase C-terminal" evidence="2">
    <location>
        <begin position="149"/>
        <end position="357"/>
    </location>
</feature>
<dbReference type="SUPFAM" id="SSF51735">
    <property type="entry name" value="NAD(P)-binding Rossmann-fold domains"/>
    <property type="match status" value="1"/>
</dbReference>
<accession>A0A7X0H7B2</accession>
<comment type="caution">
    <text evidence="3">The sequence shown here is derived from an EMBL/GenBank/DDBJ whole genome shotgun (WGS) entry which is preliminary data.</text>
</comment>
<evidence type="ECO:0000259" key="2">
    <source>
        <dbReference type="Pfam" id="PF02894"/>
    </source>
</evidence>
<evidence type="ECO:0000259" key="1">
    <source>
        <dbReference type="Pfam" id="PF01408"/>
    </source>
</evidence>
<dbReference type="PANTHER" id="PTHR43249">
    <property type="entry name" value="UDP-N-ACETYL-2-AMINO-2-DEOXY-D-GLUCURONATE OXIDASE"/>
    <property type="match status" value="1"/>
</dbReference>
<dbReference type="Proteomes" id="UP000541810">
    <property type="component" value="Unassembled WGS sequence"/>
</dbReference>
<sequence>MARSSATPKKIRMAFIGAGGIAKAHLDALQKFDNVQVVALADVSKKTLEARSEEYDIPGDALFTDFKKMLKAVQPDAVNICTPNGLHAPNAIASSKAGAHVIVEKPMGMTAAECKRMIAAAKAAKKKLVIGFQYRFDPKTEFLTRLRDDGVFGDIRFARVQALRRRGIPNWGVFGRKELQGGGPLIDIGVHVLEMCHFTMGSPKPVAAVGMTDTYLGNKPSNKIASAWAGWDHKTYTVEDLAVGHIRFENGAVIHLESSFAAHHEHRGKMDFQIMGTKGGAKWDSSEVFTDQNGHMMNLTPAWLPEKEGGFAGYFGLKLRNFVDHITKGTPSLAPAEHGLMVQQMLDAIYASADKGGKEVLIKG</sequence>
<reference evidence="3 4" key="1">
    <citation type="submission" date="2020-08" db="EMBL/GenBank/DDBJ databases">
        <title>Genomic Encyclopedia of Type Strains, Phase IV (KMG-IV): sequencing the most valuable type-strain genomes for metagenomic binning, comparative biology and taxonomic classification.</title>
        <authorList>
            <person name="Goeker M."/>
        </authorList>
    </citation>
    <scope>NUCLEOTIDE SEQUENCE [LARGE SCALE GENOMIC DNA]</scope>
    <source>
        <strain evidence="3 4">DSM 103725</strain>
    </source>
</reference>
<keyword evidence="4" id="KW-1185">Reference proteome</keyword>
<dbReference type="EMBL" id="JACHGY010000001">
    <property type="protein sequence ID" value="MBB6430564.1"/>
    <property type="molecule type" value="Genomic_DNA"/>
</dbReference>